<gene>
    <name evidence="1" type="ORF">FHS30_003384</name>
</gene>
<dbReference type="Proteomes" id="UP000559987">
    <property type="component" value="Unassembled WGS sequence"/>
</dbReference>
<dbReference type="InterPro" id="IPR037257">
    <property type="entry name" value="T2SS_E_N_sf"/>
</dbReference>
<name>A0A839UXT3_9GAMM</name>
<protein>
    <submittedName>
        <fullName evidence="1">Uncharacterized protein</fullName>
    </submittedName>
</protein>
<comment type="caution">
    <text evidence="1">The sequence shown here is derived from an EMBL/GenBank/DDBJ whole genome shotgun (WGS) entry which is preliminary data.</text>
</comment>
<dbReference type="SUPFAM" id="SSF160246">
    <property type="entry name" value="EspE N-terminal domain-like"/>
    <property type="match status" value="1"/>
</dbReference>
<evidence type="ECO:0000313" key="1">
    <source>
        <dbReference type="EMBL" id="MBB3170167.1"/>
    </source>
</evidence>
<keyword evidence="2" id="KW-1185">Reference proteome</keyword>
<dbReference type="AlphaFoldDB" id="A0A839UXT3"/>
<accession>A0A839UXT3</accession>
<reference evidence="1 2" key="1">
    <citation type="submission" date="2020-08" db="EMBL/GenBank/DDBJ databases">
        <title>Genomic Encyclopedia of Type Strains, Phase III (KMG-III): the genomes of soil and plant-associated and newly described type strains.</title>
        <authorList>
            <person name="Whitman W."/>
        </authorList>
    </citation>
    <scope>NUCLEOTIDE SEQUENCE [LARGE SCALE GENOMIC DNA]</scope>
    <source>
        <strain evidence="1 2">CECT 8571</strain>
    </source>
</reference>
<proteinExistence type="predicted"/>
<dbReference type="EMBL" id="JACHXZ010000006">
    <property type="protein sequence ID" value="MBB3170167.1"/>
    <property type="molecule type" value="Genomic_DNA"/>
</dbReference>
<evidence type="ECO:0000313" key="2">
    <source>
        <dbReference type="Proteomes" id="UP000559987"/>
    </source>
</evidence>
<organism evidence="1 2">
    <name type="scientific">Simiduia aestuariiviva</name>
    <dbReference type="NCBI Taxonomy" id="1510459"/>
    <lineage>
        <taxon>Bacteria</taxon>
        <taxon>Pseudomonadati</taxon>
        <taxon>Pseudomonadota</taxon>
        <taxon>Gammaproteobacteria</taxon>
        <taxon>Cellvibrionales</taxon>
        <taxon>Cellvibrionaceae</taxon>
        <taxon>Simiduia</taxon>
    </lineage>
</organism>
<sequence length="169" mass="19061">MFKHSAQRKLGQLLLDRHLISPQQLADAIAAQRQQAIPLGEILVQQHLISERQLARTLKWQSLLRTAMLVSSFSLAASPCLASEAQRMTQQFVNDIGGYTQPKHKTKKTKRFNEPEPSWLTELRSGPAAPIVAMVSGRYTGGVKSSAKGLRYKTKWSEDSLKLELRYQF</sequence>
<dbReference type="RefSeq" id="WP_183911667.1">
    <property type="nucleotide sequence ID" value="NZ_JACHXZ010000006.1"/>
</dbReference>